<name>A0A4U8Q2Q0_9FIRM</name>
<dbReference type="RefSeq" id="WP_161597406.1">
    <property type="nucleotide sequence ID" value="NZ_QGQD01000078.1"/>
</dbReference>
<dbReference type="STRING" id="180332.GCA_000797495_05737"/>
<dbReference type="PANTHER" id="PTHR30061">
    <property type="entry name" value="MALTOSE-BINDING PERIPLASMIC PROTEIN"/>
    <property type="match status" value="1"/>
</dbReference>
<gene>
    <name evidence="6" type="primary">mdxE_3</name>
    <name evidence="6" type="ORF">DSM106044_04175</name>
</gene>
<keyword evidence="2" id="KW-0813">Transport</keyword>
<keyword evidence="3 5" id="KW-0732">Signal</keyword>
<proteinExistence type="inferred from homology"/>
<feature type="compositionally biased region" description="Basic and acidic residues" evidence="4">
    <location>
        <begin position="41"/>
        <end position="54"/>
    </location>
</feature>
<feature type="region of interest" description="Disordered" evidence="4">
    <location>
        <begin position="19"/>
        <end position="81"/>
    </location>
</feature>
<evidence type="ECO:0000313" key="7">
    <source>
        <dbReference type="Proteomes" id="UP000306509"/>
    </source>
</evidence>
<protein>
    <submittedName>
        <fullName evidence="6">Maltodextrin-binding protein MdxE</fullName>
    </submittedName>
</protein>
<dbReference type="Gene3D" id="3.40.190.10">
    <property type="entry name" value="Periplasmic binding protein-like II"/>
    <property type="match status" value="1"/>
</dbReference>
<dbReference type="GO" id="GO:0055052">
    <property type="term" value="C:ATP-binding cassette (ABC) transporter complex, substrate-binding subunit-containing"/>
    <property type="evidence" value="ECO:0007669"/>
    <property type="project" value="TreeGrafter"/>
</dbReference>
<evidence type="ECO:0000256" key="2">
    <source>
        <dbReference type="ARBA" id="ARBA00022448"/>
    </source>
</evidence>
<dbReference type="GO" id="GO:1901982">
    <property type="term" value="F:maltose binding"/>
    <property type="evidence" value="ECO:0007669"/>
    <property type="project" value="TreeGrafter"/>
</dbReference>
<sequence precursor="true">MKKRVAAILLTVTMTVSALTGCAGTGQEKETQASGTGETAGSEKRSSDTGKEAESQSSDGKAGESNKTDAKSDTAEKPFEGQTITWVSQGVGDNAWEGQTKPLIEKFEEETGATVKTEWYSFKDLFEVIEVKVGSGSSDYDVLSVDVPMVAGYADRGYLAPMDEYFTEEEKGQFIDSAVTAGSWNGKFYAPAMNTSSQLLWYNKALLQEAGIEMPESDTENRLTWEQVEKMAKDTLAAVDPDGTMGIAGLMFQQVSRTYQMNPLANSLGGKNIGDDGYGVDGVINDESWVKACTWYQNLYQEGVSLRGITADEVTDTFTAGKVVFMVGGTWTAANCAQKSFEDYGYCPVPAFEGHEDQVGTSTGSWHFGIPANSQNKDLAAYFIKWLSLGEGNDMWLDINHDVPSTKTAVDAILNDDNADGIMKIAAYEAANTAVPRALTPGYTEYDTVITNTWEDIRNGTDVKTALDNAVSQINTAMEKYKK</sequence>
<dbReference type="SUPFAM" id="SSF53850">
    <property type="entry name" value="Periplasmic binding protein-like II"/>
    <property type="match status" value="1"/>
</dbReference>
<evidence type="ECO:0000256" key="5">
    <source>
        <dbReference type="SAM" id="SignalP"/>
    </source>
</evidence>
<dbReference type="GO" id="GO:0015768">
    <property type="term" value="P:maltose transport"/>
    <property type="evidence" value="ECO:0007669"/>
    <property type="project" value="TreeGrafter"/>
</dbReference>
<feature type="signal peptide" evidence="5">
    <location>
        <begin position="1"/>
        <end position="18"/>
    </location>
</feature>
<evidence type="ECO:0000256" key="3">
    <source>
        <dbReference type="ARBA" id="ARBA00022729"/>
    </source>
</evidence>
<accession>A0A4U8Q2Q0</accession>
<reference evidence="6 7" key="1">
    <citation type="journal article" date="2019" name="Anaerobe">
        <title>Detection of Robinsoniella peoriensis in multiple bone samples of a trauma patient.</title>
        <authorList>
            <person name="Schrottner P."/>
            <person name="Hartwich K."/>
            <person name="Bunk B."/>
            <person name="Schober I."/>
            <person name="Helbig S."/>
            <person name="Rudolph W.W."/>
            <person name="Gunzer F."/>
        </authorList>
    </citation>
    <scope>NUCLEOTIDE SEQUENCE [LARGE SCALE GENOMIC DNA]</scope>
    <source>
        <strain evidence="6 7">DSM 106044</strain>
    </source>
</reference>
<dbReference type="AlphaFoldDB" id="A0A4U8Q2Q0"/>
<feature type="chain" id="PRO_5038471455" evidence="5">
    <location>
        <begin position="19"/>
        <end position="483"/>
    </location>
</feature>
<evidence type="ECO:0000256" key="1">
    <source>
        <dbReference type="ARBA" id="ARBA00008520"/>
    </source>
</evidence>
<dbReference type="PROSITE" id="PS51257">
    <property type="entry name" value="PROKAR_LIPOPROTEIN"/>
    <property type="match status" value="1"/>
</dbReference>
<dbReference type="GO" id="GO:0042956">
    <property type="term" value="P:maltodextrin transmembrane transport"/>
    <property type="evidence" value="ECO:0007669"/>
    <property type="project" value="TreeGrafter"/>
</dbReference>
<feature type="compositionally biased region" description="Basic and acidic residues" evidence="4">
    <location>
        <begin position="61"/>
        <end position="79"/>
    </location>
</feature>
<dbReference type="Proteomes" id="UP000306509">
    <property type="component" value="Unassembled WGS sequence"/>
</dbReference>
<comment type="similarity">
    <text evidence="1">Belongs to the bacterial solute-binding protein 1 family.</text>
</comment>
<dbReference type="InterPro" id="IPR006059">
    <property type="entry name" value="SBP"/>
</dbReference>
<keyword evidence="7" id="KW-1185">Reference proteome</keyword>
<dbReference type="Pfam" id="PF13416">
    <property type="entry name" value="SBP_bac_8"/>
    <property type="match status" value="1"/>
</dbReference>
<comment type="caution">
    <text evidence="6">The sequence shown here is derived from an EMBL/GenBank/DDBJ whole genome shotgun (WGS) entry which is preliminary data.</text>
</comment>
<organism evidence="6 7">
    <name type="scientific">Robinsoniella peoriensis</name>
    <dbReference type="NCBI Taxonomy" id="180332"/>
    <lineage>
        <taxon>Bacteria</taxon>
        <taxon>Bacillati</taxon>
        <taxon>Bacillota</taxon>
        <taxon>Clostridia</taxon>
        <taxon>Lachnospirales</taxon>
        <taxon>Lachnospiraceae</taxon>
        <taxon>Robinsoniella</taxon>
    </lineage>
</organism>
<dbReference type="PANTHER" id="PTHR30061:SF50">
    <property type="entry name" value="MALTOSE_MALTODEXTRIN-BINDING PERIPLASMIC PROTEIN"/>
    <property type="match status" value="1"/>
</dbReference>
<dbReference type="EMBL" id="QGQD01000078">
    <property type="protein sequence ID" value="TLC99029.1"/>
    <property type="molecule type" value="Genomic_DNA"/>
</dbReference>
<evidence type="ECO:0000256" key="4">
    <source>
        <dbReference type="SAM" id="MobiDB-lite"/>
    </source>
</evidence>
<evidence type="ECO:0000313" key="6">
    <source>
        <dbReference type="EMBL" id="TLC99029.1"/>
    </source>
</evidence>